<evidence type="ECO:0000313" key="2">
    <source>
        <dbReference type="Proteomes" id="UP000824120"/>
    </source>
</evidence>
<reference evidence="1 2" key="1">
    <citation type="submission" date="2020-09" db="EMBL/GenBank/DDBJ databases">
        <title>De no assembly of potato wild relative species, Solanum commersonii.</title>
        <authorList>
            <person name="Cho K."/>
        </authorList>
    </citation>
    <scope>NUCLEOTIDE SEQUENCE [LARGE SCALE GENOMIC DNA]</scope>
    <source>
        <strain evidence="1">LZ3.2</strain>
        <tissue evidence="1">Leaf</tissue>
    </source>
</reference>
<accession>A0A9J5WXG0</accession>
<evidence type="ECO:0000313" key="1">
    <source>
        <dbReference type="EMBL" id="KAG5579949.1"/>
    </source>
</evidence>
<comment type="caution">
    <text evidence="1">The sequence shown here is derived from an EMBL/GenBank/DDBJ whole genome shotgun (WGS) entry which is preliminary data.</text>
</comment>
<name>A0A9J5WXG0_SOLCO</name>
<protein>
    <submittedName>
        <fullName evidence="1">Uncharacterized protein</fullName>
    </submittedName>
</protein>
<proteinExistence type="predicted"/>
<organism evidence="1 2">
    <name type="scientific">Solanum commersonii</name>
    <name type="common">Commerson's wild potato</name>
    <name type="synonym">Commerson's nightshade</name>
    <dbReference type="NCBI Taxonomy" id="4109"/>
    <lineage>
        <taxon>Eukaryota</taxon>
        <taxon>Viridiplantae</taxon>
        <taxon>Streptophyta</taxon>
        <taxon>Embryophyta</taxon>
        <taxon>Tracheophyta</taxon>
        <taxon>Spermatophyta</taxon>
        <taxon>Magnoliopsida</taxon>
        <taxon>eudicotyledons</taxon>
        <taxon>Gunneridae</taxon>
        <taxon>Pentapetalae</taxon>
        <taxon>asterids</taxon>
        <taxon>lamiids</taxon>
        <taxon>Solanales</taxon>
        <taxon>Solanaceae</taxon>
        <taxon>Solanoideae</taxon>
        <taxon>Solaneae</taxon>
        <taxon>Solanum</taxon>
    </lineage>
</organism>
<dbReference type="EMBL" id="JACXVP010000010">
    <property type="protein sequence ID" value="KAG5579949.1"/>
    <property type="molecule type" value="Genomic_DNA"/>
</dbReference>
<dbReference type="AlphaFoldDB" id="A0A9J5WXG0"/>
<sequence length="118" mass="13537">MQYLSMDSRLTLIITVLDNIQLIICHSIPSNALKQLDKIRRNFFMGRRDKWLGNTPLEVACPNTFWIAHQPDGTIHQHIDGNSWNPNLRRNIHDLEMEELISLLGALHSATINNLAPD</sequence>
<keyword evidence="2" id="KW-1185">Reference proteome</keyword>
<gene>
    <name evidence="1" type="ORF">H5410_050576</name>
</gene>
<dbReference type="Proteomes" id="UP000824120">
    <property type="component" value="Chromosome 10"/>
</dbReference>